<dbReference type="Proteomes" id="UP000237105">
    <property type="component" value="Unassembled WGS sequence"/>
</dbReference>
<accession>A0A2P5CC64</accession>
<evidence type="ECO:0000313" key="1">
    <source>
        <dbReference type="EMBL" id="PON58621.1"/>
    </source>
</evidence>
<evidence type="ECO:0000313" key="2">
    <source>
        <dbReference type="Proteomes" id="UP000237105"/>
    </source>
</evidence>
<name>A0A2P5CC64_PARAD</name>
<sequence length="24" mass="2630">MNLICLIDPRLAAKGRNFSTTASH</sequence>
<dbReference type="EMBL" id="JXTB01000147">
    <property type="protein sequence ID" value="PON58621.1"/>
    <property type="molecule type" value="Genomic_DNA"/>
</dbReference>
<organism evidence="1 2">
    <name type="scientific">Parasponia andersonii</name>
    <name type="common">Sponia andersonii</name>
    <dbReference type="NCBI Taxonomy" id="3476"/>
    <lineage>
        <taxon>Eukaryota</taxon>
        <taxon>Viridiplantae</taxon>
        <taxon>Streptophyta</taxon>
        <taxon>Embryophyta</taxon>
        <taxon>Tracheophyta</taxon>
        <taxon>Spermatophyta</taxon>
        <taxon>Magnoliopsida</taxon>
        <taxon>eudicotyledons</taxon>
        <taxon>Gunneridae</taxon>
        <taxon>Pentapetalae</taxon>
        <taxon>rosids</taxon>
        <taxon>fabids</taxon>
        <taxon>Rosales</taxon>
        <taxon>Cannabaceae</taxon>
        <taxon>Parasponia</taxon>
    </lineage>
</organism>
<dbReference type="AlphaFoldDB" id="A0A2P5CC64"/>
<proteinExistence type="predicted"/>
<reference evidence="2" key="1">
    <citation type="submission" date="2016-06" db="EMBL/GenBank/DDBJ databases">
        <title>Parallel loss of symbiosis genes in relatives of nitrogen-fixing non-legume Parasponia.</title>
        <authorList>
            <person name="Van Velzen R."/>
            <person name="Holmer R."/>
            <person name="Bu F."/>
            <person name="Rutten L."/>
            <person name="Van Zeijl A."/>
            <person name="Liu W."/>
            <person name="Santuari L."/>
            <person name="Cao Q."/>
            <person name="Sharma T."/>
            <person name="Shen D."/>
            <person name="Roswanjaya Y."/>
            <person name="Wardhani T."/>
            <person name="Kalhor M.S."/>
            <person name="Jansen J."/>
            <person name="Van den Hoogen J."/>
            <person name="Gungor B."/>
            <person name="Hartog M."/>
            <person name="Hontelez J."/>
            <person name="Verver J."/>
            <person name="Yang W.-C."/>
            <person name="Schijlen E."/>
            <person name="Repin R."/>
            <person name="Schilthuizen M."/>
            <person name="Schranz E."/>
            <person name="Heidstra R."/>
            <person name="Miyata K."/>
            <person name="Fedorova E."/>
            <person name="Kohlen W."/>
            <person name="Bisseling T."/>
            <person name="Smit S."/>
            <person name="Geurts R."/>
        </authorList>
    </citation>
    <scope>NUCLEOTIDE SEQUENCE [LARGE SCALE GENOMIC DNA]</scope>
    <source>
        <strain evidence="2">cv. WU1-14</strain>
    </source>
</reference>
<protein>
    <submittedName>
        <fullName evidence="1">Uncharacterized protein</fullName>
    </submittedName>
</protein>
<comment type="caution">
    <text evidence="1">The sequence shown here is derived from an EMBL/GenBank/DDBJ whole genome shotgun (WGS) entry which is preliminary data.</text>
</comment>
<gene>
    <name evidence="1" type="ORF">PanWU01x14_165110</name>
</gene>
<keyword evidence="2" id="KW-1185">Reference proteome</keyword>